<keyword evidence="7" id="KW-1185">Reference proteome</keyword>
<dbReference type="RefSeq" id="WP_252032175.1">
    <property type="nucleotide sequence ID" value="NZ_JAKRRX010000132.1"/>
</dbReference>
<name>A0A9X3CGY5_9VIBR</name>
<dbReference type="PANTHER" id="PTHR30118">
    <property type="entry name" value="HTH-TYPE TRANSCRIPTIONAL REGULATOR LEUO-RELATED"/>
    <property type="match status" value="1"/>
</dbReference>
<sequence>MKNTIDLNLYRFLDLLYEQKSQAKVCHTLGISRATFNRHLADCRELFANELFLATKGIYQPTLFTTQLIAIVKEPLEQLEQAQQISQSFEGDNANIDYIFHVANPLSSLLTVPLVQGLTSENVQPNISIVDWSLEGVEFPRSGSLAVGISGYPNELNERVVERKLGSLQMYVYLSEEVAEAHFESVSLEDLERFDMVRVSMGSLDDSAYYERLRRRIGLELKQKLTVASVHSALDCVRENQYAFVCPHIAESSIPKGVVKKPITLGKEPMQYEIGIQFHRACYQHPVINKIENIITQRLREIAEK</sequence>
<dbReference type="CDD" id="cd05466">
    <property type="entry name" value="PBP2_LTTR_substrate"/>
    <property type="match status" value="1"/>
</dbReference>
<dbReference type="Proteomes" id="UP001155586">
    <property type="component" value="Unassembled WGS sequence"/>
</dbReference>
<dbReference type="AlphaFoldDB" id="A0A9X3CGY5"/>
<accession>A0A9X3CGY5</accession>
<dbReference type="Gene3D" id="1.10.10.10">
    <property type="entry name" value="Winged helix-like DNA-binding domain superfamily/Winged helix DNA-binding domain"/>
    <property type="match status" value="1"/>
</dbReference>
<evidence type="ECO:0000313" key="6">
    <source>
        <dbReference type="EMBL" id="MCW8335672.1"/>
    </source>
</evidence>
<gene>
    <name evidence="6" type="ORF">MD483_17825</name>
</gene>
<evidence type="ECO:0000256" key="2">
    <source>
        <dbReference type="ARBA" id="ARBA00023015"/>
    </source>
</evidence>
<dbReference type="InterPro" id="IPR036390">
    <property type="entry name" value="WH_DNA-bd_sf"/>
</dbReference>
<comment type="caution">
    <text evidence="6">The sequence shown here is derived from an EMBL/GenBank/DDBJ whole genome shotgun (WGS) entry which is preliminary data.</text>
</comment>
<proteinExistence type="inferred from homology"/>
<keyword evidence="4" id="KW-0804">Transcription</keyword>
<protein>
    <submittedName>
        <fullName evidence="6">LysR family transcriptional regulator</fullName>
    </submittedName>
</protein>
<dbReference type="InterPro" id="IPR036388">
    <property type="entry name" value="WH-like_DNA-bd_sf"/>
</dbReference>
<dbReference type="InterPro" id="IPR050389">
    <property type="entry name" value="LysR-type_TF"/>
</dbReference>
<dbReference type="Gene3D" id="3.40.190.10">
    <property type="entry name" value="Periplasmic binding protein-like II"/>
    <property type="match status" value="2"/>
</dbReference>
<keyword evidence="2" id="KW-0805">Transcription regulation</keyword>
<evidence type="ECO:0000256" key="1">
    <source>
        <dbReference type="ARBA" id="ARBA00009437"/>
    </source>
</evidence>
<feature type="domain" description="LysR substrate-binding" evidence="5">
    <location>
        <begin position="112"/>
        <end position="297"/>
    </location>
</feature>
<dbReference type="Pfam" id="PF03466">
    <property type="entry name" value="LysR_substrate"/>
    <property type="match status" value="1"/>
</dbReference>
<dbReference type="GO" id="GO:0006355">
    <property type="term" value="P:regulation of DNA-templated transcription"/>
    <property type="evidence" value="ECO:0007669"/>
    <property type="project" value="TreeGrafter"/>
</dbReference>
<dbReference type="GO" id="GO:0003677">
    <property type="term" value="F:DNA binding"/>
    <property type="evidence" value="ECO:0007669"/>
    <property type="project" value="UniProtKB-KW"/>
</dbReference>
<keyword evidence="3" id="KW-0238">DNA-binding</keyword>
<dbReference type="SUPFAM" id="SSF46785">
    <property type="entry name" value="Winged helix' DNA-binding domain"/>
    <property type="match status" value="1"/>
</dbReference>
<dbReference type="SUPFAM" id="SSF53850">
    <property type="entry name" value="Periplasmic binding protein-like II"/>
    <property type="match status" value="1"/>
</dbReference>
<dbReference type="EMBL" id="JAKRRX010000132">
    <property type="protein sequence ID" value="MCW8335672.1"/>
    <property type="molecule type" value="Genomic_DNA"/>
</dbReference>
<organism evidence="6 7">
    <name type="scientific">Vibrio paucivorans</name>
    <dbReference type="NCBI Taxonomy" id="2829489"/>
    <lineage>
        <taxon>Bacteria</taxon>
        <taxon>Pseudomonadati</taxon>
        <taxon>Pseudomonadota</taxon>
        <taxon>Gammaproteobacteria</taxon>
        <taxon>Vibrionales</taxon>
        <taxon>Vibrionaceae</taxon>
        <taxon>Vibrio</taxon>
    </lineage>
</organism>
<evidence type="ECO:0000259" key="5">
    <source>
        <dbReference type="Pfam" id="PF03466"/>
    </source>
</evidence>
<dbReference type="PANTHER" id="PTHR30118:SF11">
    <property type="entry name" value="HTH-TYPE TRANSCRIPTIONAL REGULATOR YIDZ"/>
    <property type="match status" value="1"/>
</dbReference>
<evidence type="ECO:0000313" key="7">
    <source>
        <dbReference type="Proteomes" id="UP001155586"/>
    </source>
</evidence>
<comment type="similarity">
    <text evidence="1">Belongs to the LysR transcriptional regulatory family.</text>
</comment>
<evidence type="ECO:0000256" key="4">
    <source>
        <dbReference type="ARBA" id="ARBA00023163"/>
    </source>
</evidence>
<dbReference type="InterPro" id="IPR005119">
    <property type="entry name" value="LysR_subst-bd"/>
</dbReference>
<reference evidence="6" key="1">
    <citation type="submission" date="2022-02" db="EMBL/GenBank/DDBJ databases">
        <title>Vibrio sp. nov., a new bacterium isolated from Bohai sea, China.</title>
        <authorList>
            <person name="Yuan Y."/>
        </authorList>
    </citation>
    <scope>NUCLEOTIDE SEQUENCE</scope>
    <source>
        <strain evidence="6">DBSS07</strain>
    </source>
</reference>
<evidence type="ECO:0000256" key="3">
    <source>
        <dbReference type="ARBA" id="ARBA00023125"/>
    </source>
</evidence>